<dbReference type="AlphaFoldDB" id="I7M1U4"/>
<dbReference type="KEGG" id="tet:TTHERM_00440480"/>
<dbReference type="RefSeq" id="XP_001017843.2">
    <property type="nucleotide sequence ID" value="XM_001017843.2"/>
</dbReference>
<dbReference type="GeneID" id="7823721"/>
<dbReference type="EMBL" id="GG662663">
    <property type="protein sequence ID" value="EAR97598.2"/>
    <property type="molecule type" value="Genomic_DNA"/>
</dbReference>
<reference evidence="2" key="1">
    <citation type="journal article" date="2006" name="PLoS Biol.">
        <title>Macronuclear genome sequence of the ciliate Tetrahymena thermophila, a model eukaryote.</title>
        <authorList>
            <person name="Eisen J.A."/>
            <person name="Coyne R.S."/>
            <person name="Wu M."/>
            <person name="Wu D."/>
            <person name="Thiagarajan M."/>
            <person name="Wortman J.R."/>
            <person name="Badger J.H."/>
            <person name="Ren Q."/>
            <person name="Amedeo P."/>
            <person name="Jones K.M."/>
            <person name="Tallon L.J."/>
            <person name="Delcher A.L."/>
            <person name="Salzberg S.L."/>
            <person name="Silva J.C."/>
            <person name="Haas B.J."/>
            <person name="Majoros W.H."/>
            <person name="Farzad M."/>
            <person name="Carlton J.M."/>
            <person name="Smith R.K. Jr."/>
            <person name="Garg J."/>
            <person name="Pearlman R.E."/>
            <person name="Karrer K.M."/>
            <person name="Sun L."/>
            <person name="Manning G."/>
            <person name="Elde N.C."/>
            <person name="Turkewitz A.P."/>
            <person name="Asai D.J."/>
            <person name="Wilkes D.E."/>
            <person name="Wang Y."/>
            <person name="Cai H."/>
            <person name="Collins K."/>
            <person name="Stewart B.A."/>
            <person name="Lee S.R."/>
            <person name="Wilamowska K."/>
            <person name="Weinberg Z."/>
            <person name="Ruzzo W.L."/>
            <person name="Wloga D."/>
            <person name="Gaertig J."/>
            <person name="Frankel J."/>
            <person name="Tsao C.-C."/>
            <person name="Gorovsky M.A."/>
            <person name="Keeling P.J."/>
            <person name="Waller R.F."/>
            <person name="Patron N.J."/>
            <person name="Cherry J.M."/>
            <person name="Stover N.A."/>
            <person name="Krieger C.J."/>
            <person name="del Toro C."/>
            <person name="Ryder H.F."/>
            <person name="Williamson S.C."/>
            <person name="Barbeau R.A."/>
            <person name="Hamilton E.P."/>
            <person name="Orias E."/>
        </authorList>
    </citation>
    <scope>NUCLEOTIDE SEQUENCE [LARGE SCALE GENOMIC DNA]</scope>
    <source>
        <strain evidence="2">SB210</strain>
    </source>
</reference>
<gene>
    <name evidence="1" type="ORF">TTHERM_00440480</name>
</gene>
<dbReference type="InParanoid" id="I7M1U4"/>
<accession>I7M1U4</accession>
<organism evidence="1 2">
    <name type="scientific">Tetrahymena thermophila (strain SB210)</name>
    <dbReference type="NCBI Taxonomy" id="312017"/>
    <lineage>
        <taxon>Eukaryota</taxon>
        <taxon>Sar</taxon>
        <taxon>Alveolata</taxon>
        <taxon>Ciliophora</taxon>
        <taxon>Intramacronucleata</taxon>
        <taxon>Oligohymenophorea</taxon>
        <taxon>Hymenostomatida</taxon>
        <taxon>Tetrahymenina</taxon>
        <taxon>Tetrahymenidae</taxon>
        <taxon>Tetrahymena</taxon>
    </lineage>
</organism>
<evidence type="ECO:0000313" key="1">
    <source>
        <dbReference type="EMBL" id="EAR97598.2"/>
    </source>
</evidence>
<keyword evidence="2" id="KW-1185">Reference proteome</keyword>
<proteinExistence type="predicted"/>
<name>I7M1U4_TETTS</name>
<evidence type="ECO:0000313" key="2">
    <source>
        <dbReference type="Proteomes" id="UP000009168"/>
    </source>
</evidence>
<protein>
    <submittedName>
        <fullName evidence="1">Uncharacterized protein</fullName>
    </submittedName>
</protein>
<dbReference type="Proteomes" id="UP000009168">
    <property type="component" value="Unassembled WGS sequence"/>
</dbReference>
<sequence>MLQSNIQIRCTIQQVNREFQLELLTYKIQKQKFNQNNQIQNEFAIIIHFLFKKLKRFYYNPFSVQYESENEKAQFIEFQNQYQQFNIIAIIRSIKLLLDDEKINSQNQSFLECQTNNDNKLFVLKLLSQDKKICQNQNNQRDHKIKLVDDCFREFIYEKNKQIQYLIKLINEYNKKEANKILEQIDEEHDNIKYSQGSLNHTEEYQKPLNNIQGRLDKNNQISLNTQNIDQNMEYEVNNQSRSSQNDIQYFTSEKPDIIIYSQFTINYDSQNINNLFSYEFYESNQQYYQTYDYIQYSQQQIQTQLEYQTHCSYLNNQTNQFNRPLIF</sequence>